<dbReference type="STRING" id="449659.IV66_GL001952"/>
<feature type="transmembrane region" description="Helical" evidence="1">
    <location>
        <begin position="178"/>
        <end position="198"/>
    </location>
</feature>
<keyword evidence="1" id="KW-1133">Transmembrane helix</keyword>
<proteinExistence type="predicted"/>
<evidence type="ECO:0000313" key="2">
    <source>
        <dbReference type="EMBL" id="KRN98619.1"/>
    </source>
</evidence>
<accession>A0A0R2LA45</accession>
<organism evidence="2 3">
    <name type="scientific">Ligilactobacillus pobuzihii</name>
    <dbReference type="NCBI Taxonomy" id="449659"/>
    <lineage>
        <taxon>Bacteria</taxon>
        <taxon>Bacillati</taxon>
        <taxon>Bacillota</taxon>
        <taxon>Bacilli</taxon>
        <taxon>Lactobacillales</taxon>
        <taxon>Lactobacillaceae</taxon>
        <taxon>Ligilactobacillus</taxon>
    </lineage>
</organism>
<name>A0A0R2LA45_9LACO</name>
<gene>
    <name evidence="2" type="ORF">IV66_GL001952</name>
</gene>
<dbReference type="AlphaFoldDB" id="A0A0R2LA45"/>
<feature type="transmembrane region" description="Helical" evidence="1">
    <location>
        <begin position="21"/>
        <end position="40"/>
    </location>
</feature>
<feature type="transmembrane region" description="Helical" evidence="1">
    <location>
        <begin position="234"/>
        <end position="253"/>
    </location>
</feature>
<dbReference type="EMBL" id="JQCN01000045">
    <property type="protein sequence ID" value="KRN98619.1"/>
    <property type="molecule type" value="Genomic_DNA"/>
</dbReference>
<dbReference type="Proteomes" id="UP000051886">
    <property type="component" value="Unassembled WGS sequence"/>
</dbReference>
<keyword evidence="1" id="KW-0812">Transmembrane</keyword>
<keyword evidence="1" id="KW-0472">Membrane</keyword>
<keyword evidence="3" id="KW-1185">Reference proteome</keyword>
<protein>
    <submittedName>
        <fullName evidence="2">ABC transporter permease</fullName>
    </submittedName>
</protein>
<dbReference type="PATRIC" id="fig|449659.4.peg.2001"/>
<comment type="caution">
    <text evidence="2">The sequence shown here is derived from an EMBL/GenBank/DDBJ whole genome shotgun (WGS) entry which is preliminary data.</text>
</comment>
<dbReference type="RefSeq" id="WP_017867678.1">
    <property type="nucleotide sequence ID" value="NZ_BJYB01000004.1"/>
</dbReference>
<reference evidence="2 3" key="1">
    <citation type="journal article" date="2015" name="Genome Announc.">
        <title>Expanding the biotechnology potential of lactobacilli through comparative genomics of 213 strains and associated genera.</title>
        <authorList>
            <person name="Sun Z."/>
            <person name="Harris H.M."/>
            <person name="McCann A."/>
            <person name="Guo C."/>
            <person name="Argimon S."/>
            <person name="Zhang W."/>
            <person name="Yang X."/>
            <person name="Jeffery I.B."/>
            <person name="Cooney J.C."/>
            <person name="Kagawa T.F."/>
            <person name="Liu W."/>
            <person name="Song Y."/>
            <person name="Salvetti E."/>
            <person name="Wrobel A."/>
            <person name="Rasinkangas P."/>
            <person name="Parkhill J."/>
            <person name="Rea M.C."/>
            <person name="O'Sullivan O."/>
            <person name="Ritari J."/>
            <person name="Douillard F.P."/>
            <person name="Paul Ross R."/>
            <person name="Yang R."/>
            <person name="Briner A.E."/>
            <person name="Felis G.E."/>
            <person name="de Vos W.M."/>
            <person name="Barrangou R."/>
            <person name="Klaenhammer T.R."/>
            <person name="Caufield P.W."/>
            <person name="Cui Y."/>
            <person name="Zhang H."/>
            <person name="O'Toole P.W."/>
        </authorList>
    </citation>
    <scope>NUCLEOTIDE SEQUENCE [LARGE SCALE GENOMIC DNA]</scope>
    <source>
        <strain evidence="2 3">NBRC 103219</strain>
    </source>
</reference>
<evidence type="ECO:0000313" key="3">
    <source>
        <dbReference type="Proteomes" id="UP000051886"/>
    </source>
</evidence>
<feature type="transmembrane region" description="Helical" evidence="1">
    <location>
        <begin position="52"/>
        <end position="73"/>
    </location>
</feature>
<dbReference type="OrthoDB" id="2249484at2"/>
<feature type="transmembrane region" description="Helical" evidence="1">
    <location>
        <begin position="145"/>
        <end position="171"/>
    </location>
</feature>
<feature type="transmembrane region" description="Helical" evidence="1">
    <location>
        <begin position="94"/>
        <end position="114"/>
    </location>
</feature>
<evidence type="ECO:0000256" key="1">
    <source>
        <dbReference type="SAM" id="Phobius"/>
    </source>
</evidence>
<sequence length="259" mass="28561">MKLKKAFQYQLVSGSKLLGWTVLWIIAAIIIVPIITTALVGRVNSLSVNDFLPAGLLEFSLNVFLIFYSAVTYDGFQNMIQNGIGRKTYFYSKTLVIGLLALVGSLVSVGYNLLVSPFSPVEREGAFSLETMYYHFFSNSFMNHFMPFVLLVLLTICIAATFMFIGSILGLFERRTQIALIMGVPIVSLIAFMVLASANEGVSLKLTWIVQALMWIAGETGNATAGALNPFQPLISGIVYSIIMFAGAYFFNLKLKTPR</sequence>